<dbReference type="STRING" id="1890683.A0A427YE12"/>
<dbReference type="EMBL" id="RSCD01000014">
    <property type="protein sequence ID" value="RSH89293.1"/>
    <property type="molecule type" value="Genomic_DNA"/>
</dbReference>
<keyword evidence="1" id="KW-0472">Membrane</keyword>
<accession>A0A427YE12</accession>
<dbReference type="AlphaFoldDB" id="A0A427YE12"/>
<gene>
    <name evidence="2" type="ORF">EHS25_002405</name>
</gene>
<sequence length="97" mass="10450">MSEYEHQPAIYSIAWACLSSWYYGYHLSELNFPVTSLTCLSPAFPPPSRLPLCLGLTAPRYSFVTAVFTVGGLVGSLISSWVVLKEGVKGGLHGPGT</sequence>
<reference evidence="2 3" key="1">
    <citation type="submission" date="2018-11" db="EMBL/GenBank/DDBJ databases">
        <title>Genome sequence of Saitozyma podzolica DSM 27192.</title>
        <authorList>
            <person name="Aliyu H."/>
            <person name="Gorte O."/>
            <person name="Ochsenreither K."/>
        </authorList>
    </citation>
    <scope>NUCLEOTIDE SEQUENCE [LARGE SCALE GENOMIC DNA]</scope>
    <source>
        <strain evidence="2 3">DSM 27192</strain>
    </source>
</reference>
<keyword evidence="1" id="KW-0812">Transmembrane</keyword>
<dbReference type="OrthoDB" id="4540492at2759"/>
<organism evidence="2 3">
    <name type="scientific">Saitozyma podzolica</name>
    <dbReference type="NCBI Taxonomy" id="1890683"/>
    <lineage>
        <taxon>Eukaryota</taxon>
        <taxon>Fungi</taxon>
        <taxon>Dikarya</taxon>
        <taxon>Basidiomycota</taxon>
        <taxon>Agaricomycotina</taxon>
        <taxon>Tremellomycetes</taxon>
        <taxon>Tremellales</taxon>
        <taxon>Trimorphomycetaceae</taxon>
        <taxon>Saitozyma</taxon>
    </lineage>
</organism>
<feature type="transmembrane region" description="Helical" evidence="1">
    <location>
        <begin position="61"/>
        <end position="84"/>
    </location>
</feature>
<keyword evidence="1" id="KW-1133">Transmembrane helix</keyword>
<evidence type="ECO:0000256" key="1">
    <source>
        <dbReference type="SAM" id="Phobius"/>
    </source>
</evidence>
<keyword evidence="3" id="KW-1185">Reference proteome</keyword>
<evidence type="ECO:0008006" key="4">
    <source>
        <dbReference type="Google" id="ProtNLM"/>
    </source>
</evidence>
<evidence type="ECO:0000313" key="2">
    <source>
        <dbReference type="EMBL" id="RSH89293.1"/>
    </source>
</evidence>
<proteinExistence type="predicted"/>
<dbReference type="Proteomes" id="UP000279259">
    <property type="component" value="Unassembled WGS sequence"/>
</dbReference>
<comment type="caution">
    <text evidence="2">The sequence shown here is derived from an EMBL/GenBank/DDBJ whole genome shotgun (WGS) entry which is preliminary data.</text>
</comment>
<evidence type="ECO:0000313" key="3">
    <source>
        <dbReference type="Proteomes" id="UP000279259"/>
    </source>
</evidence>
<name>A0A427YE12_9TREE</name>
<dbReference type="Gene3D" id="1.20.1250.20">
    <property type="entry name" value="MFS general substrate transporter like domains"/>
    <property type="match status" value="1"/>
</dbReference>
<dbReference type="InterPro" id="IPR036259">
    <property type="entry name" value="MFS_trans_sf"/>
</dbReference>
<protein>
    <recommendedName>
        <fullName evidence="4">Major facilitator superfamily (MFS) profile domain-containing protein</fullName>
    </recommendedName>
</protein>